<dbReference type="InterPro" id="IPR011051">
    <property type="entry name" value="RmlC_Cupin_sf"/>
</dbReference>
<comment type="function">
    <text evidence="5">Component of the kinetochore, a multiprotein complex that assembles on centromeric DNA and attaches chromosomes to spindle microtubules, mediating chromosome segregation and sister chromatid segregation during meiosis and mitosis. Component of the inner kinetochore constitutive centromere-associated network (CCAN), which serves as a structural platform for outer kinetochore assembly.</text>
</comment>
<reference evidence="9" key="1">
    <citation type="submission" date="2016-06" db="EMBL/GenBank/DDBJ databases">
        <authorList>
            <person name="Cuomo C."/>
            <person name="Litvintseva A."/>
            <person name="Heitman J."/>
            <person name="Chen Y."/>
            <person name="Sun S."/>
            <person name="Springer D."/>
            <person name="Dromer F."/>
            <person name="Young S."/>
            <person name="Zeng Q."/>
            <person name="Chapman S."/>
            <person name="Gujja S."/>
            <person name="Saif S."/>
            <person name="Birren B."/>
        </authorList>
    </citation>
    <scope>NUCLEOTIDE SEQUENCE</scope>
    <source>
        <strain evidence="9">CBS 7841</strain>
    </source>
</reference>
<dbReference type="GO" id="GO:0005634">
    <property type="term" value="C:nucleus"/>
    <property type="evidence" value="ECO:0007669"/>
    <property type="project" value="UniProtKB-SubCell"/>
</dbReference>
<feature type="domain" description="Mif2/CENP-C cupin" evidence="8">
    <location>
        <begin position="523"/>
        <end position="609"/>
    </location>
</feature>
<dbReference type="EMBL" id="CP143786">
    <property type="protein sequence ID" value="WVN87138.1"/>
    <property type="molecule type" value="Genomic_DNA"/>
</dbReference>
<dbReference type="GeneID" id="91086526"/>
<dbReference type="FunFam" id="2.60.120.10:FF:000033">
    <property type="entry name" value="Centromere protein C 1"/>
    <property type="match status" value="1"/>
</dbReference>
<feature type="compositionally biased region" description="Basic and acidic residues" evidence="7">
    <location>
        <begin position="109"/>
        <end position="124"/>
    </location>
</feature>
<feature type="compositionally biased region" description="Basic and acidic residues" evidence="7">
    <location>
        <begin position="1"/>
        <end position="22"/>
    </location>
</feature>
<dbReference type="Gene3D" id="2.60.120.10">
    <property type="entry name" value="Jelly Rolls"/>
    <property type="match status" value="1"/>
</dbReference>
<feature type="compositionally biased region" description="Low complexity" evidence="7">
    <location>
        <begin position="151"/>
        <end position="164"/>
    </location>
</feature>
<feature type="compositionally biased region" description="Low complexity" evidence="7">
    <location>
        <begin position="643"/>
        <end position="653"/>
    </location>
</feature>
<evidence type="ECO:0000256" key="1">
    <source>
        <dbReference type="ARBA" id="ARBA00004123"/>
    </source>
</evidence>
<keyword evidence="4" id="KW-0539">Nucleus</keyword>
<evidence type="ECO:0000259" key="8">
    <source>
        <dbReference type="Pfam" id="PF11699"/>
    </source>
</evidence>
<dbReference type="InterPro" id="IPR025974">
    <property type="entry name" value="Mif2/CENP-C_cupin"/>
</dbReference>
<dbReference type="InterPro" id="IPR028386">
    <property type="entry name" value="CENP-C/Mif2/cnp3"/>
</dbReference>
<keyword evidence="10" id="KW-1185">Reference proteome</keyword>
<dbReference type="GO" id="GO:0051455">
    <property type="term" value="P:spindle attachment to meiosis I kinetochore"/>
    <property type="evidence" value="ECO:0007669"/>
    <property type="project" value="TreeGrafter"/>
</dbReference>
<protein>
    <recommendedName>
        <fullName evidence="6">CENP-C homolog</fullName>
    </recommendedName>
</protein>
<dbReference type="Proteomes" id="UP000094043">
    <property type="component" value="Chromosome 3"/>
</dbReference>
<feature type="compositionally biased region" description="Basic and acidic residues" evidence="7">
    <location>
        <begin position="198"/>
        <end position="212"/>
    </location>
</feature>
<dbReference type="InterPro" id="IPR014710">
    <property type="entry name" value="RmlC-like_jellyroll"/>
</dbReference>
<evidence type="ECO:0000256" key="2">
    <source>
        <dbReference type="ARBA" id="ARBA00010291"/>
    </source>
</evidence>
<feature type="compositionally biased region" description="Basic and acidic residues" evidence="7">
    <location>
        <begin position="323"/>
        <end position="335"/>
    </location>
</feature>
<evidence type="ECO:0000256" key="3">
    <source>
        <dbReference type="ARBA" id="ARBA00023125"/>
    </source>
</evidence>
<dbReference type="GO" id="GO:0019237">
    <property type="term" value="F:centromeric DNA binding"/>
    <property type="evidence" value="ECO:0007669"/>
    <property type="project" value="InterPro"/>
</dbReference>
<feature type="compositionally biased region" description="Acidic residues" evidence="7">
    <location>
        <begin position="213"/>
        <end position="228"/>
    </location>
</feature>
<comment type="similarity">
    <text evidence="2">Belongs to the CENP-C/MIF2 family.</text>
</comment>
<evidence type="ECO:0000256" key="6">
    <source>
        <dbReference type="ARBA" id="ARBA00075033"/>
    </source>
</evidence>
<feature type="region of interest" description="Disordered" evidence="7">
    <location>
        <begin position="631"/>
        <end position="688"/>
    </location>
</feature>
<feature type="compositionally biased region" description="Low complexity" evidence="7">
    <location>
        <begin position="249"/>
        <end position="259"/>
    </location>
</feature>
<evidence type="ECO:0000313" key="10">
    <source>
        <dbReference type="Proteomes" id="UP000094043"/>
    </source>
</evidence>
<feature type="compositionally biased region" description="Polar residues" evidence="7">
    <location>
        <begin position="80"/>
        <end position="93"/>
    </location>
</feature>
<dbReference type="GO" id="GO:0051382">
    <property type="term" value="P:kinetochore assembly"/>
    <property type="evidence" value="ECO:0007669"/>
    <property type="project" value="InterPro"/>
</dbReference>
<name>A0AAJ8JRI6_9TREE</name>
<feature type="region of interest" description="Disordered" evidence="7">
    <location>
        <begin position="348"/>
        <end position="407"/>
    </location>
</feature>
<dbReference type="GO" id="GO:0051315">
    <property type="term" value="P:attachment of mitotic spindle microtubules to kinetochore"/>
    <property type="evidence" value="ECO:0007669"/>
    <property type="project" value="TreeGrafter"/>
</dbReference>
<dbReference type="CDD" id="cd06993">
    <property type="entry name" value="cupin_CENP-C_C"/>
    <property type="match status" value="1"/>
</dbReference>
<comment type="subcellular location">
    <subcellularLocation>
        <location evidence="1">Nucleus</location>
    </subcellularLocation>
</comment>
<dbReference type="SUPFAM" id="SSF51182">
    <property type="entry name" value="RmlC-like cupins"/>
    <property type="match status" value="1"/>
</dbReference>
<feature type="region of interest" description="Disordered" evidence="7">
    <location>
        <begin position="1"/>
        <end position="335"/>
    </location>
</feature>
<feature type="region of interest" description="Disordered" evidence="7">
    <location>
        <begin position="447"/>
        <end position="486"/>
    </location>
</feature>
<organism evidence="9 10">
    <name type="scientific">Cryptococcus depauperatus CBS 7841</name>
    <dbReference type="NCBI Taxonomy" id="1295531"/>
    <lineage>
        <taxon>Eukaryota</taxon>
        <taxon>Fungi</taxon>
        <taxon>Dikarya</taxon>
        <taxon>Basidiomycota</taxon>
        <taxon>Agaricomycotina</taxon>
        <taxon>Tremellomycetes</taxon>
        <taxon>Tremellales</taxon>
        <taxon>Cryptococcaceae</taxon>
        <taxon>Cryptococcus</taxon>
    </lineage>
</organism>
<gene>
    <name evidence="9" type="ORF">L203_102314</name>
</gene>
<dbReference type="PANTHER" id="PTHR16684">
    <property type="entry name" value="CENTROMERE PROTEIN C"/>
    <property type="match status" value="1"/>
</dbReference>
<dbReference type="Pfam" id="PF11699">
    <property type="entry name" value="CENP-C_C"/>
    <property type="match status" value="1"/>
</dbReference>
<feature type="compositionally biased region" description="Polar residues" evidence="7">
    <location>
        <begin position="299"/>
        <end position="309"/>
    </location>
</feature>
<dbReference type="RefSeq" id="XP_066067838.1">
    <property type="nucleotide sequence ID" value="XM_066211741.1"/>
</dbReference>
<proteinExistence type="inferred from homology"/>
<keyword evidence="3" id="KW-0238">DNA-binding</keyword>
<evidence type="ECO:0000313" key="9">
    <source>
        <dbReference type="EMBL" id="WVN87138.1"/>
    </source>
</evidence>
<reference evidence="9" key="3">
    <citation type="submission" date="2024-01" db="EMBL/GenBank/DDBJ databases">
        <authorList>
            <person name="Coelho M.A."/>
            <person name="David-Palma M."/>
            <person name="Shea T."/>
            <person name="Sun S."/>
            <person name="Cuomo C.A."/>
            <person name="Heitman J."/>
        </authorList>
    </citation>
    <scope>NUCLEOTIDE SEQUENCE</scope>
    <source>
        <strain evidence="9">CBS 7841</strain>
    </source>
</reference>
<feature type="compositionally biased region" description="Acidic residues" evidence="7">
    <location>
        <begin position="664"/>
        <end position="676"/>
    </location>
</feature>
<dbReference type="KEGG" id="cdep:91086526"/>
<dbReference type="GO" id="GO:0000776">
    <property type="term" value="C:kinetochore"/>
    <property type="evidence" value="ECO:0007669"/>
    <property type="project" value="InterPro"/>
</dbReference>
<evidence type="ECO:0000256" key="7">
    <source>
        <dbReference type="SAM" id="MobiDB-lite"/>
    </source>
</evidence>
<evidence type="ECO:0000256" key="5">
    <source>
        <dbReference type="ARBA" id="ARBA00057947"/>
    </source>
</evidence>
<feature type="compositionally biased region" description="Polar residues" evidence="7">
    <location>
        <begin position="53"/>
        <end position="69"/>
    </location>
</feature>
<sequence>MSRTPSRRDREERYVPYNHDPRNIGSRTGKPMPTNVPRRSNGFEDPEAFFRSPESTTTHVDRTISSVLSKSALRTPKGSVRTTTTNKSSSVRSVESPETPETYRRKRSRMSDLDDGKVLQRADDLLVDDDILAPETPGSFFPGSEPPSVPLPSRSRLPLDSPGLNTSFDAIPSPSRSRPSPRKSHLSATNKGLYLKTSRAEKVIMRSYAKEPEDGEEPLEEEEDDDSERDSRRANKSKSKLRLVPSPSPSHSGTSPSQSIGVPEIQDQDPEMSGFENDNTIDLGDEPLHAPMDDYDIDGNSSGEGSSEQLAIEDEEPGYDEGAPDREFQAASDREFHHEKLATNKVKRSKTLARRKDGSDPKNPVHIAKRRTREGSQPIRRRISELGQEGSADIDDNGWQGNFKTRRSGRQHYRPLDWWRGEKVEYARGHGLAVIKEIVTIPEEPIEPLASRRRKGGRAASTNEGADEAKKRKRGKDPNDETGWDDLTEPAGLVLDVEGIECTRKIACPEKLIVPKWVQKKSFKYQKVFGEGQFFASGAVHIPVGKKKNTKQSKDNVYVFFVWEGAVQVTCYRTSFVMARGSHFLIPRGNGYCIENIHPKKEARLFFVQARELQSGEGGQTVSESQMGIEGSTGQLSAGFEASVPSRSSGVKSKGSKRRVDASQSEEEQDESVQEEETPKAKKRKGRR</sequence>
<evidence type="ECO:0000256" key="4">
    <source>
        <dbReference type="ARBA" id="ARBA00023242"/>
    </source>
</evidence>
<reference evidence="9" key="2">
    <citation type="journal article" date="2022" name="Elife">
        <title>Obligate sexual reproduction of a homothallic fungus closely related to the Cryptococcus pathogenic species complex.</title>
        <authorList>
            <person name="Passer A.R."/>
            <person name="Clancey S.A."/>
            <person name="Shea T."/>
            <person name="David-Palma M."/>
            <person name="Averette A.F."/>
            <person name="Boekhout T."/>
            <person name="Porcel B.M."/>
            <person name="Nowrousian M."/>
            <person name="Cuomo C.A."/>
            <person name="Sun S."/>
            <person name="Heitman J."/>
            <person name="Coelho M.A."/>
        </authorList>
    </citation>
    <scope>NUCLEOTIDE SEQUENCE</scope>
    <source>
        <strain evidence="9">CBS 7841</strain>
    </source>
</reference>
<accession>A0AAJ8JRI6</accession>
<dbReference type="PANTHER" id="PTHR16684:SF11">
    <property type="entry name" value="CENTROMERE PROTEIN C"/>
    <property type="match status" value="1"/>
</dbReference>
<dbReference type="AlphaFoldDB" id="A0AAJ8JRI6"/>